<gene>
    <name evidence="2" type="ORF">GCM10009721_35520</name>
</gene>
<accession>A0ABQ2IBB7</accession>
<evidence type="ECO:0000313" key="3">
    <source>
        <dbReference type="Proteomes" id="UP000623461"/>
    </source>
</evidence>
<comment type="caution">
    <text evidence="2">The sequence shown here is derived from an EMBL/GenBank/DDBJ whole genome shotgun (WGS) entry which is preliminary data.</text>
</comment>
<evidence type="ECO:0000256" key="1">
    <source>
        <dbReference type="SAM" id="MobiDB-lite"/>
    </source>
</evidence>
<keyword evidence="3" id="KW-1185">Reference proteome</keyword>
<proteinExistence type="predicted"/>
<dbReference type="SUPFAM" id="SSF50331">
    <property type="entry name" value="MOP-like"/>
    <property type="match status" value="1"/>
</dbReference>
<protein>
    <submittedName>
        <fullName evidence="2">Uncharacterized protein</fullName>
    </submittedName>
</protein>
<dbReference type="Proteomes" id="UP000623461">
    <property type="component" value="Unassembled WGS sequence"/>
</dbReference>
<reference evidence="3" key="1">
    <citation type="journal article" date="2019" name="Int. J. Syst. Evol. Microbiol.">
        <title>The Global Catalogue of Microorganisms (GCM) 10K type strain sequencing project: providing services to taxonomists for standard genome sequencing and annotation.</title>
        <authorList>
            <consortium name="The Broad Institute Genomics Platform"/>
            <consortium name="The Broad Institute Genome Sequencing Center for Infectious Disease"/>
            <person name="Wu L."/>
            <person name="Ma J."/>
        </authorList>
    </citation>
    <scope>NUCLEOTIDE SEQUENCE [LARGE SCALE GENOMIC DNA]</scope>
    <source>
        <strain evidence="3">JCM 1365</strain>
    </source>
</reference>
<organism evidence="2 3">
    <name type="scientific">Terrabacter tumescens</name>
    <dbReference type="NCBI Taxonomy" id="60443"/>
    <lineage>
        <taxon>Bacteria</taxon>
        <taxon>Bacillati</taxon>
        <taxon>Actinomycetota</taxon>
        <taxon>Actinomycetes</taxon>
        <taxon>Micrococcales</taxon>
        <taxon>Intrasporangiaceae</taxon>
        <taxon>Terrabacter</taxon>
    </lineage>
</organism>
<feature type="region of interest" description="Disordered" evidence="1">
    <location>
        <begin position="1"/>
        <end position="39"/>
    </location>
</feature>
<sequence length="77" mass="8288">MQSLVTETIAQYERSPHPHSPDSSGASAPAGADEGADRVTVRLDKRTHLTVGDVVHVEPNRDEVHLFDAASGERIEA</sequence>
<feature type="compositionally biased region" description="Low complexity" evidence="1">
    <location>
        <begin position="21"/>
        <end position="33"/>
    </location>
</feature>
<dbReference type="EMBL" id="BMNZ01000007">
    <property type="protein sequence ID" value="GGN04948.1"/>
    <property type="molecule type" value="Genomic_DNA"/>
</dbReference>
<name>A0ABQ2IBB7_9MICO</name>
<dbReference type="RefSeq" id="WP_229675074.1">
    <property type="nucleotide sequence ID" value="NZ_BMNZ01000007.1"/>
</dbReference>
<dbReference type="InterPro" id="IPR008995">
    <property type="entry name" value="Mo/tungstate-bd_C_term_dom"/>
</dbReference>
<evidence type="ECO:0000313" key="2">
    <source>
        <dbReference type="EMBL" id="GGN04948.1"/>
    </source>
</evidence>